<protein>
    <recommendedName>
        <fullName evidence="3">VOC domain-containing protein</fullName>
    </recommendedName>
</protein>
<organism evidence="1 2">
    <name type="scientific">Sinomonas terrae</name>
    <dbReference type="NCBI Taxonomy" id="2908838"/>
    <lineage>
        <taxon>Bacteria</taxon>
        <taxon>Bacillati</taxon>
        <taxon>Actinomycetota</taxon>
        <taxon>Actinomycetes</taxon>
        <taxon>Micrococcales</taxon>
        <taxon>Micrococcaceae</taxon>
        <taxon>Sinomonas</taxon>
    </lineage>
</organism>
<evidence type="ECO:0000313" key="1">
    <source>
        <dbReference type="EMBL" id="MCH6472070.1"/>
    </source>
</evidence>
<dbReference type="SUPFAM" id="SSF54593">
    <property type="entry name" value="Glyoxalase/Bleomycin resistance protein/Dihydroxybiphenyl dioxygenase"/>
    <property type="match status" value="1"/>
</dbReference>
<reference evidence="1 2" key="1">
    <citation type="submission" date="2022-03" db="EMBL/GenBank/DDBJ databases">
        <title>Sinomonas sp. isolated from a soil.</title>
        <authorList>
            <person name="Han J."/>
            <person name="Kim D.-U."/>
        </authorList>
    </citation>
    <scope>NUCLEOTIDE SEQUENCE [LARGE SCALE GENOMIC DNA]</scope>
    <source>
        <strain evidence="1 2">5-5</strain>
    </source>
</reference>
<dbReference type="EMBL" id="JAKZBV010000001">
    <property type="protein sequence ID" value="MCH6472070.1"/>
    <property type="molecule type" value="Genomic_DNA"/>
</dbReference>
<accession>A0ABS9U5W7</accession>
<proteinExistence type="predicted"/>
<keyword evidence="2" id="KW-1185">Reference proteome</keyword>
<evidence type="ECO:0008006" key="3">
    <source>
        <dbReference type="Google" id="ProtNLM"/>
    </source>
</evidence>
<gene>
    <name evidence="1" type="ORF">L0M17_19210</name>
</gene>
<evidence type="ECO:0000313" key="2">
    <source>
        <dbReference type="Proteomes" id="UP001202922"/>
    </source>
</evidence>
<dbReference type="RefSeq" id="WP_241055985.1">
    <property type="nucleotide sequence ID" value="NZ_JAKZBV010000001.1"/>
</dbReference>
<sequence>MRICSVEFETEYLLRAEAFYGSVLGLPTVRQDGTLTVRAGSSLLTLHEGPAGPGAQHLAFTIPRLMFESAKEWISQRVASAARR</sequence>
<dbReference type="InterPro" id="IPR029068">
    <property type="entry name" value="Glyas_Bleomycin-R_OHBP_Dase"/>
</dbReference>
<dbReference type="Proteomes" id="UP001202922">
    <property type="component" value="Unassembled WGS sequence"/>
</dbReference>
<dbReference type="Gene3D" id="3.10.180.10">
    <property type="entry name" value="2,3-Dihydroxybiphenyl 1,2-Dioxygenase, domain 1"/>
    <property type="match status" value="1"/>
</dbReference>
<comment type="caution">
    <text evidence="1">The sequence shown here is derived from an EMBL/GenBank/DDBJ whole genome shotgun (WGS) entry which is preliminary data.</text>
</comment>
<name>A0ABS9U5W7_9MICC</name>